<dbReference type="AlphaFoldDB" id="A0AA38TZB0"/>
<dbReference type="GO" id="GO:0003677">
    <property type="term" value="F:DNA binding"/>
    <property type="evidence" value="ECO:0007669"/>
    <property type="project" value="InterPro"/>
</dbReference>
<dbReference type="PANTHER" id="PTHR31384">
    <property type="entry name" value="AUXIN RESPONSE FACTOR 4-RELATED"/>
    <property type="match status" value="1"/>
</dbReference>
<dbReference type="InterPro" id="IPR010525">
    <property type="entry name" value="ARF_dom"/>
</dbReference>
<accession>A0AA38TZB0</accession>
<evidence type="ECO:0000313" key="2">
    <source>
        <dbReference type="EMBL" id="KAJ9563161.1"/>
    </source>
</evidence>
<comment type="caution">
    <text evidence="2">The sequence shown here is derived from an EMBL/GenBank/DDBJ whole genome shotgun (WGS) entry which is preliminary data.</text>
</comment>
<dbReference type="InterPro" id="IPR044835">
    <property type="entry name" value="ARF_plant"/>
</dbReference>
<sequence>MGKSQGFGNGASCRGGLSEFIISYHQFRKSLANKFSPGMRFNLRFETEDAAEKRDHTKCLGSKWRCLTVRWDNVETTKQNRVSPWEIE</sequence>
<feature type="domain" description="Auxin response factor" evidence="1">
    <location>
        <begin position="20"/>
        <end position="88"/>
    </location>
</feature>
<keyword evidence="3" id="KW-1185">Reference proteome</keyword>
<dbReference type="EMBL" id="JARYMX010000002">
    <property type="protein sequence ID" value="KAJ9563161.1"/>
    <property type="molecule type" value="Genomic_DNA"/>
</dbReference>
<protein>
    <recommendedName>
        <fullName evidence="1">Auxin response factor domain-containing protein</fullName>
    </recommendedName>
</protein>
<dbReference type="GO" id="GO:0005634">
    <property type="term" value="C:nucleus"/>
    <property type="evidence" value="ECO:0007669"/>
    <property type="project" value="InterPro"/>
</dbReference>
<reference evidence="2" key="1">
    <citation type="submission" date="2023-03" db="EMBL/GenBank/DDBJ databases">
        <title>Chromosome-scale reference genome and RAD-based genetic map of yellow starthistle (Centaurea solstitialis) reveal putative structural variation and QTLs associated with invader traits.</title>
        <authorList>
            <person name="Reatini B."/>
            <person name="Cang F.A."/>
            <person name="Jiang Q."/>
            <person name="Mckibben M.T.W."/>
            <person name="Barker M.S."/>
            <person name="Rieseberg L.H."/>
            <person name="Dlugosch K.M."/>
        </authorList>
    </citation>
    <scope>NUCLEOTIDE SEQUENCE</scope>
    <source>
        <strain evidence="2">CAN-66</strain>
        <tissue evidence="2">Leaf</tissue>
    </source>
</reference>
<evidence type="ECO:0000313" key="3">
    <source>
        <dbReference type="Proteomes" id="UP001172457"/>
    </source>
</evidence>
<dbReference type="GO" id="GO:0006355">
    <property type="term" value="P:regulation of DNA-templated transcription"/>
    <property type="evidence" value="ECO:0007669"/>
    <property type="project" value="InterPro"/>
</dbReference>
<organism evidence="2 3">
    <name type="scientific">Centaurea solstitialis</name>
    <name type="common">yellow star-thistle</name>
    <dbReference type="NCBI Taxonomy" id="347529"/>
    <lineage>
        <taxon>Eukaryota</taxon>
        <taxon>Viridiplantae</taxon>
        <taxon>Streptophyta</taxon>
        <taxon>Embryophyta</taxon>
        <taxon>Tracheophyta</taxon>
        <taxon>Spermatophyta</taxon>
        <taxon>Magnoliopsida</taxon>
        <taxon>eudicotyledons</taxon>
        <taxon>Gunneridae</taxon>
        <taxon>Pentapetalae</taxon>
        <taxon>asterids</taxon>
        <taxon>campanulids</taxon>
        <taxon>Asterales</taxon>
        <taxon>Asteraceae</taxon>
        <taxon>Carduoideae</taxon>
        <taxon>Cardueae</taxon>
        <taxon>Centaureinae</taxon>
        <taxon>Centaurea</taxon>
    </lineage>
</organism>
<dbReference type="Proteomes" id="UP001172457">
    <property type="component" value="Chromosome 2"/>
</dbReference>
<dbReference type="GO" id="GO:0009725">
    <property type="term" value="P:response to hormone"/>
    <property type="evidence" value="ECO:0007669"/>
    <property type="project" value="InterPro"/>
</dbReference>
<proteinExistence type="predicted"/>
<gene>
    <name evidence="2" type="ORF">OSB04_008321</name>
</gene>
<evidence type="ECO:0000259" key="1">
    <source>
        <dbReference type="Pfam" id="PF06507"/>
    </source>
</evidence>
<dbReference type="Gene3D" id="2.30.30.1040">
    <property type="match status" value="1"/>
</dbReference>
<dbReference type="PANTHER" id="PTHR31384:SF5">
    <property type="entry name" value="AUXIN RESPONSE FACTOR 3"/>
    <property type="match status" value="1"/>
</dbReference>
<name>A0AA38TZB0_9ASTR</name>
<dbReference type="Pfam" id="PF06507">
    <property type="entry name" value="ARF_AD"/>
    <property type="match status" value="1"/>
</dbReference>